<keyword evidence="2" id="KW-1185">Reference proteome</keyword>
<evidence type="ECO:0000313" key="1">
    <source>
        <dbReference type="EMBL" id="MBU2665324.1"/>
    </source>
</evidence>
<protein>
    <submittedName>
        <fullName evidence="1">Uncharacterized protein</fullName>
    </submittedName>
</protein>
<sequence length="222" mass="24330">MPSSDGKATAADYTDLMLGEVYAVTWAEGLTPDAVLDRWRVRRRLGRHTWPEANWADLPGVRRDEAVVAVTVAGGWALVFEEMSSYDDAPLRRLSASTRVVSNYHNFEADDRFVIFQDGVIEVDFDPNTPTMRTGRRPDMLVPEMNAAGLDMSGLYLDPADPGYRDVPYDAAALALTERLTGVRLTDELLHSSSYLAATVESPLGGAVINEEEPRVQASGPG</sequence>
<comment type="caution">
    <text evidence="1">The sequence shown here is derived from an EMBL/GenBank/DDBJ whole genome shotgun (WGS) entry which is preliminary data.</text>
</comment>
<gene>
    <name evidence="1" type="ORF">KOI35_17605</name>
</gene>
<organism evidence="1 2">
    <name type="scientific">Paractinoplanes bogorensis</name>
    <dbReference type="NCBI Taxonomy" id="1610840"/>
    <lineage>
        <taxon>Bacteria</taxon>
        <taxon>Bacillati</taxon>
        <taxon>Actinomycetota</taxon>
        <taxon>Actinomycetes</taxon>
        <taxon>Micromonosporales</taxon>
        <taxon>Micromonosporaceae</taxon>
        <taxon>Paractinoplanes</taxon>
    </lineage>
</organism>
<dbReference type="EMBL" id="JAHKKG010000005">
    <property type="protein sequence ID" value="MBU2665324.1"/>
    <property type="molecule type" value="Genomic_DNA"/>
</dbReference>
<reference evidence="1 2" key="1">
    <citation type="submission" date="2021-06" db="EMBL/GenBank/DDBJ databases">
        <title>Actinoplanes lichenicola sp. nov., and Actinoplanes ovalisporus sp. nov., isolated from lichen in Thailand.</title>
        <authorList>
            <person name="Saeng-In P."/>
            <person name="Kanchanasin P."/>
            <person name="Yuki M."/>
            <person name="Kudo T."/>
            <person name="Ohkuma M."/>
            <person name="Phongsopitanun W."/>
            <person name="Tanasupawat S."/>
        </authorList>
    </citation>
    <scope>NUCLEOTIDE SEQUENCE [LARGE SCALE GENOMIC DNA]</scope>
    <source>
        <strain evidence="1 2">NBRC 110975</strain>
    </source>
</reference>
<dbReference type="Pfam" id="PF20062">
    <property type="entry name" value="DUF6461"/>
    <property type="match status" value="1"/>
</dbReference>
<dbReference type="RefSeq" id="WP_215788537.1">
    <property type="nucleotide sequence ID" value="NZ_JAHKKG010000005.1"/>
</dbReference>
<dbReference type="InterPro" id="IPR045592">
    <property type="entry name" value="DUF6461"/>
</dbReference>
<dbReference type="Proteomes" id="UP001519654">
    <property type="component" value="Unassembled WGS sequence"/>
</dbReference>
<name>A0ABS5YPC9_9ACTN</name>
<evidence type="ECO:0000313" key="2">
    <source>
        <dbReference type="Proteomes" id="UP001519654"/>
    </source>
</evidence>
<accession>A0ABS5YPC9</accession>
<proteinExistence type="predicted"/>